<comment type="caution">
    <text evidence="1">The sequence shown here is derived from an EMBL/GenBank/DDBJ whole genome shotgun (WGS) entry which is preliminary data.</text>
</comment>
<dbReference type="GO" id="GO:0046580">
    <property type="term" value="P:negative regulation of Ras protein signal transduction"/>
    <property type="evidence" value="ECO:0007669"/>
    <property type="project" value="TreeGrafter"/>
</dbReference>
<dbReference type="GO" id="GO:0005938">
    <property type="term" value="C:cell cortex"/>
    <property type="evidence" value="ECO:0007669"/>
    <property type="project" value="TreeGrafter"/>
</dbReference>
<name>A0A6S7G7P9_PARCT</name>
<dbReference type="GO" id="GO:0005096">
    <property type="term" value="F:GTPase activator activity"/>
    <property type="evidence" value="ECO:0007669"/>
    <property type="project" value="TreeGrafter"/>
</dbReference>
<evidence type="ECO:0000313" key="2">
    <source>
        <dbReference type="Proteomes" id="UP001152795"/>
    </source>
</evidence>
<dbReference type="EMBL" id="CACRXK020000816">
    <property type="protein sequence ID" value="CAB3985002.1"/>
    <property type="molecule type" value="Genomic_DNA"/>
</dbReference>
<proteinExistence type="predicted"/>
<dbReference type="Proteomes" id="UP001152795">
    <property type="component" value="Unassembled WGS sequence"/>
</dbReference>
<keyword evidence="2" id="KW-1185">Reference proteome</keyword>
<evidence type="ECO:0000313" key="1">
    <source>
        <dbReference type="EMBL" id="CAB3985002.1"/>
    </source>
</evidence>
<gene>
    <name evidence="1" type="ORF">PACLA_8A021158</name>
</gene>
<dbReference type="OrthoDB" id="775356at2759"/>
<dbReference type="AlphaFoldDB" id="A0A6S7G7P9"/>
<dbReference type="SUPFAM" id="SSF143885">
    <property type="entry name" value="RGC domain-like"/>
    <property type="match status" value="1"/>
</dbReference>
<sequence length="118" mass="13466">MRIKDGGLVHKSSHKSPGNVKLSFTQLEKDGIIIESHDVPEKRKSSLYFTIKSPSRGIYKVSLLSKELPGVTIAQAELRLEELLELQYLRHPVLNLNEHVLLDVRRTLVLLQKHFNTS</sequence>
<dbReference type="PANTHER" id="PTHR14149:SF17">
    <property type="entry name" value="GTPASE-ACTIVATING PROTEIN"/>
    <property type="match status" value="1"/>
</dbReference>
<protein>
    <submittedName>
        <fullName evidence="1">GTPase-activating -like isoform X2</fullName>
    </submittedName>
</protein>
<accession>A0A6S7G7P9</accession>
<organism evidence="1 2">
    <name type="scientific">Paramuricea clavata</name>
    <name type="common">Red gorgonian</name>
    <name type="synonym">Violescent sea-whip</name>
    <dbReference type="NCBI Taxonomy" id="317549"/>
    <lineage>
        <taxon>Eukaryota</taxon>
        <taxon>Metazoa</taxon>
        <taxon>Cnidaria</taxon>
        <taxon>Anthozoa</taxon>
        <taxon>Octocorallia</taxon>
        <taxon>Malacalcyonacea</taxon>
        <taxon>Plexauridae</taxon>
        <taxon>Paramuricea</taxon>
    </lineage>
</organism>
<dbReference type="PANTHER" id="PTHR14149">
    <property type="entry name" value="RAS GTPASE-ACTIVATING PROTEIN WITH IQ MOTIF"/>
    <property type="match status" value="1"/>
</dbReference>
<reference evidence="1" key="1">
    <citation type="submission" date="2020-04" db="EMBL/GenBank/DDBJ databases">
        <authorList>
            <person name="Alioto T."/>
            <person name="Alioto T."/>
            <person name="Gomez Garrido J."/>
        </authorList>
    </citation>
    <scope>NUCLEOTIDE SEQUENCE</scope>
    <source>
        <strain evidence="1">A484AB</strain>
    </source>
</reference>